<evidence type="ECO:0000256" key="3">
    <source>
        <dbReference type="ARBA" id="ARBA00022692"/>
    </source>
</evidence>
<feature type="transmembrane region" description="Helical" evidence="6">
    <location>
        <begin position="84"/>
        <end position="100"/>
    </location>
</feature>
<keyword evidence="9" id="KW-1185">Reference proteome</keyword>
<accession>A0ABT9VQA7</accession>
<evidence type="ECO:0000256" key="2">
    <source>
        <dbReference type="ARBA" id="ARBA00022475"/>
    </source>
</evidence>
<keyword evidence="3 6" id="KW-0812">Transmembrane</keyword>
<evidence type="ECO:0000256" key="6">
    <source>
        <dbReference type="SAM" id="Phobius"/>
    </source>
</evidence>
<dbReference type="InterPro" id="IPR015867">
    <property type="entry name" value="N-reg_PII/ATP_PRibTrfase_C"/>
</dbReference>
<proteinExistence type="predicted"/>
<dbReference type="PANTHER" id="PTHR33545">
    <property type="entry name" value="UPF0750 MEMBRANE PROTEIN YITT-RELATED"/>
    <property type="match status" value="1"/>
</dbReference>
<feature type="domain" description="DUF2179" evidence="7">
    <location>
        <begin position="225"/>
        <end position="279"/>
    </location>
</feature>
<keyword evidence="2" id="KW-1003">Cell membrane</keyword>
<reference evidence="8 9" key="1">
    <citation type="submission" date="2023-07" db="EMBL/GenBank/DDBJ databases">
        <title>Genomic Encyclopedia of Type Strains, Phase IV (KMG-IV): sequencing the most valuable type-strain genomes for metagenomic binning, comparative biology and taxonomic classification.</title>
        <authorList>
            <person name="Goeker M."/>
        </authorList>
    </citation>
    <scope>NUCLEOTIDE SEQUENCE [LARGE SCALE GENOMIC DNA]</scope>
    <source>
        <strain evidence="8 9">DSM 19092</strain>
    </source>
</reference>
<comment type="subcellular location">
    <subcellularLocation>
        <location evidence="1">Cell membrane</location>
        <topology evidence="1">Multi-pass membrane protein</topology>
    </subcellularLocation>
</comment>
<dbReference type="Gene3D" id="3.30.70.120">
    <property type="match status" value="1"/>
</dbReference>
<evidence type="ECO:0000313" key="8">
    <source>
        <dbReference type="EMBL" id="MDQ0163128.1"/>
    </source>
</evidence>
<dbReference type="PANTHER" id="PTHR33545:SF9">
    <property type="entry name" value="UPF0750 MEMBRANE PROTEIN YITE"/>
    <property type="match status" value="1"/>
</dbReference>
<dbReference type="Pfam" id="PF10035">
    <property type="entry name" value="DUF2179"/>
    <property type="match status" value="1"/>
</dbReference>
<dbReference type="Proteomes" id="UP001225646">
    <property type="component" value="Unassembled WGS sequence"/>
</dbReference>
<dbReference type="InterPro" id="IPR019264">
    <property type="entry name" value="DUF2179"/>
</dbReference>
<evidence type="ECO:0000256" key="4">
    <source>
        <dbReference type="ARBA" id="ARBA00022989"/>
    </source>
</evidence>
<evidence type="ECO:0000256" key="5">
    <source>
        <dbReference type="ARBA" id="ARBA00023136"/>
    </source>
</evidence>
<dbReference type="InterPro" id="IPR003740">
    <property type="entry name" value="YitT"/>
</dbReference>
<evidence type="ECO:0000256" key="1">
    <source>
        <dbReference type="ARBA" id="ARBA00004651"/>
    </source>
</evidence>
<keyword evidence="4 6" id="KW-1133">Transmembrane helix</keyword>
<evidence type="ECO:0000313" key="9">
    <source>
        <dbReference type="Proteomes" id="UP001225646"/>
    </source>
</evidence>
<comment type="caution">
    <text evidence="8">The sequence shown here is derived from an EMBL/GenBank/DDBJ whole genome shotgun (WGS) entry which is preliminary data.</text>
</comment>
<name>A0ABT9VQA7_9BACI</name>
<feature type="transmembrane region" description="Helical" evidence="6">
    <location>
        <begin position="153"/>
        <end position="173"/>
    </location>
</feature>
<organism evidence="8 9">
    <name type="scientific">Aeribacillus alveayuensis</name>
    <dbReference type="NCBI Taxonomy" id="279215"/>
    <lineage>
        <taxon>Bacteria</taxon>
        <taxon>Bacillati</taxon>
        <taxon>Bacillota</taxon>
        <taxon>Bacilli</taxon>
        <taxon>Bacillales</taxon>
        <taxon>Bacillaceae</taxon>
        <taxon>Aeribacillus</taxon>
    </lineage>
</organism>
<feature type="transmembrane region" description="Helical" evidence="6">
    <location>
        <begin position="112"/>
        <end position="132"/>
    </location>
</feature>
<protein>
    <submittedName>
        <fullName evidence="8">Uncharacterized membrane-anchored protein YitT (DUF2179 family)</fullName>
    </submittedName>
</protein>
<dbReference type="InterPro" id="IPR051461">
    <property type="entry name" value="UPF0750_membrane"/>
</dbReference>
<dbReference type="RefSeq" id="WP_083978765.1">
    <property type="nucleotide sequence ID" value="NZ_JAUSTR010000010.1"/>
</dbReference>
<keyword evidence="5 6" id="KW-0472">Membrane</keyword>
<feature type="transmembrane region" description="Helical" evidence="6">
    <location>
        <begin position="17"/>
        <end position="36"/>
    </location>
</feature>
<dbReference type="PIRSF" id="PIRSF006483">
    <property type="entry name" value="Membrane_protein_YitT"/>
    <property type="match status" value="1"/>
</dbReference>
<evidence type="ECO:0000259" key="7">
    <source>
        <dbReference type="Pfam" id="PF10035"/>
    </source>
</evidence>
<feature type="transmembrane region" description="Helical" evidence="6">
    <location>
        <begin position="56"/>
        <end position="79"/>
    </location>
</feature>
<dbReference type="Pfam" id="PF02588">
    <property type="entry name" value="YitT_membrane"/>
    <property type="match status" value="1"/>
</dbReference>
<gene>
    <name evidence="8" type="ORF">J2S06_002206</name>
</gene>
<dbReference type="EMBL" id="JAUSTR010000010">
    <property type="protein sequence ID" value="MDQ0163128.1"/>
    <property type="molecule type" value="Genomic_DNA"/>
</dbReference>
<sequence>MVDVIRRRNPLTKGMEVFYILLGSLIVAISYNIFLLPNHVASGGVSGISTITEAVFHWEPAFVIWGINIPLLLAGYLLLGKQEAIKSVIGSLFLPFAVYLTKELQPATNDPLLGGLFGGIGVGIGLGIVFIGNGSTGGTALAAKILHKFSHITLGKSVAILDGLIVLAAIVVFDVQQGLYALIGLYTTSKAIDLIQTGFHRTKTFLIITEKEEEVRQEIFHKIDRGVTKINAQGGFTNSVRHIIMCVVDQSEFTKLKQIVKSIDPKAFVIVMDSSEVLGEGFSQT</sequence>
<dbReference type="CDD" id="cd16380">
    <property type="entry name" value="YitT_C"/>
    <property type="match status" value="1"/>
</dbReference>